<dbReference type="InterPro" id="IPR035396">
    <property type="entry name" value="Bac_rhamnosid6H"/>
</dbReference>
<dbReference type="STRING" id="1121898.GCA_000422725_00127"/>
<keyword evidence="5" id="KW-1185">Reference proteome</keyword>
<dbReference type="InterPro" id="IPR012341">
    <property type="entry name" value="6hp_glycosidase-like_sf"/>
</dbReference>
<reference evidence="4 5" key="1">
    <citation type="submission" date="2013-09" db="EMBL/GenBank/DDBJ databases">
        <authorList>
            <person name="Zeng Z."/>
            <person name="Chen C."/>
        </authorList>
    </citation>
    <scope>NUCLEOTIDE SEQUENCE [LARGE SCALE GENOMIC DNA]</scope>
    <source>
        <strain evidence="4 5">WB 4.1-42</strain>
    </source>
</reference>
<proteinExistence type="predicted"/>
<sequence length="553" mass="61953">MRLSHYTLVLLLSASAYTTTVKAQDYYTPAQRKQWLAVAEENKPKLVETLKKPVAVVTTVKDAASFQGWKTQPAGGVNELLSTSFKNKKVATLDFGEHLTGHFTFKVNSINSTPDAPLRFKLTFGEVPAEVSVPFDPYEGMLSRAWLQDEIVTVTELPATITIPRRLAFRYVKIELIGSSQYYDFGITDAYTTATTSVTAKPGTLAGATPALVSKIDAVGLNTLKECMQTVYEDGPKRDRRLWIGDLYLEAQANMYSFKQYGLTKRCLYLLAGLAQDDGYMYSNVFETPEPHAQKPSPFLFDYSLLYNVTLKDYLTATNDTKTANDLWPVAKRQMDNITTYLDADGVFNADEAVKNHWWLFVDWNDALDRQGALQGVMIYSMKQTLELAKLLGKEKEVAQLPALITKMTNGAKTKLFDKKQGVFVSGKNKQVSYASQSWLILAGVVKGKDAQKVIKALQANASAVKPGGPYLYHYYVQALIDCGLTADAKNLITNYWGSMVTKGADTFWEVYDPANEQLSPYGFYPINSYCHAWSCTPVYFIRKYPQIFQVKE</sequence>
<evidence type="ECO:0000259" key="2">
    <source>
        <dbReference type="Pfam" id="PF17389"/>
    </source>
</evidence>
<dbReference type="SUPFAM" id="SSF48208">
    <property type="entry name" value="Six-hairpin glycosidases"/>
    <property type="match status" value="1"/>
</dbReference>
<accession>A0A0A2MFS3</accession>
<dbReference type="PANTHER" id="PTHR34987:SF4">
    <property type="entry name" value="ALPHA-L-RHAMNOSIDASE C-TERMINAL DOMAIN-CONTAINING PROTEIN"/>
    <property type="match status" value="1"/>
</dbReference>
<dbReference type="Gene3D" id="1.50.10.10">
    <property type="match status" value="1"/>
</dbReference>
<dbReference type="GO" id="GO:0005975">
    <property type="term" value="P:carbohydrate metabolic process"/>
    <property type="evidence" value="ECO:0007669"/>
    <property type="project" value="InterPro"/>
</dbReference>
<feature type="domain" description="Glycosyl hydrolase family 78 alpha-rhamnosidase N-terminal" evidence="3">
    <location>
        <begin position="53"/>
        <end position="194"/>
    </location>
</feature>
<feature type="signal peptide" evidence="1">
    <location>
        <begin position="1"/>
        <end position="23"/>
    </location>
</feature>
<protein>
    <submittedName>
        <fullName evidence="4">Glycoside hydrolase</fullName>
    </submittedName>
</protein>
<dbReference type="GO" id="GO:0016787">
    <property type="term" value="F:hydrolase activity"/>
    <property type="evidence" value="ECO:0007669"/>
    <property type="project" value="UniProtKB-KW"/>
</dbReference>
<dbReference type="Proteomes" id="UP000030111">
    <property type="component" value="Unassembled WGS sequence"/>
</dbReference>
<name>A0A0A2MFS3_9FLAO</name>
<keyword evidence="4" id="KW-0378">Hydrolase</keyword>
<dbReference type="EMBL" id="JRLY01000025">
    <property type="protein sequence ID" value="KGO91119.1"/>
    <property type="molecule type" value="Genomic_DNA"/>
</dbReference>
<dbReference type="AlphaFoldDB" id="A0A0A2MFS3"/>
<feature type="domain" description="Alpha-L-rhamnosidase six-hairpin glycosidase" evidence="2">
    <location>
        <begin position="212"/>
        <end position="543"/>
    </location>
</feature>
<dbReference type="InterPro" id="IPR049164">
    <property type="entry name" value="Glyco_hydro_78_N"/>
</dbReference>
<feature type="chain" id="PRO_5001991360" evidence="1">
    <location>
        <begin position="24"/>
        <end position="553"/>
    </location>
</feature>
<comment type="caution">
    <text evidence="4">The sequence shown here is derived from an EMBL/GenBank/DDBJ whole genome shotgun (WGS) entry which is preliminary data.</text>
</comment>
<dbReference type="Pfam" id="PF17389">
    <property type="entry name" value="Bac_rhamnosid6H"/>
    <property type="match status" value="1"/>
</dbReference>
<dbReference type="eggNOG" id="COG3408">
    <property type="taxonomic scope" value="Bacteria"/>
</dbReference>
<gene>
    <name evidence="4" type="ORF">Q766_19800</name>
</gene>
<evidence type="ECO:0000313" key="5">
    <source>
        <dbReference type="Proteomes" id="UP000030111"/>
    </source>
</evidence>
<dbReference type="RefSeq" id="WP_026991621.1">
    <property type="nucleotide sequence ID" value="NZ_JRLY01000025.1"/>
</dbReference>
<dbReference type="OrthoDB" id="9815108at2"/>
<evidence type="ECO:0000313" key="4">
    <source>
        <dbReference type="EMBL" id="KGO91119.1"/>
    </source>
</evidence>
<evidence type="ECO:0000259" key="3">
    <source>
        <dbReference type="Pfam" id="PF21104"/>
    </source>
</evidence>
<dbReference type="PANTHER" id="PTHR34987">
    <property type="entry name" value="C, PUTATIVE (AFU_ORTHOLOGUE AFUA_3G02880)-RELATED"/>
    <property type="match status" value="1"/>
</dbReference>
<dbReference type="Pfam" id="PF21104">
    <property type="entry name" value="Glyco_hydro_78_N"/>
    <property type="match status" value="1"/>
</dbReference>
<evidence type="ECO:0000256" key="1">
    <source>
        <dbReference type="SAM" id="SignalP"/>
    </source>
</evidence>
<organism evidence="4 5">
    <name type="scientific">Flavobacterium subsaxonicum WB 4.1-42 = DSM 21790</name>
    <dbReference type="NCBI Taxonomy" id="1121898"/>
    <lineage>
        <taxon>Bacteria</taxon>
        <taxon>Pseudomonadati</taxon>
        <taxon>Bacteroidota</taxon>
        <taxon>Flavobacteriia</taxon>
        <taxon>Flavobacteriales</taxon>
        <taxon>Flavobacteriaceae</taxon>
        <taxon>Flavobacterium</taxon>
    </lineage>
</organism>
<dbReference type="InterPro" id="IPR008928">
    <property type="entry name" value="6-hairpin_glycosidase_sf"/>
</dbReference>
<keyword evidence="1" id="KW-0732">Signal</keyword>